<dbReference type="Gene3D" id="1.25.40.10">
    <property type="entry name" value="Tetratricopeptide repeat domain"/>
    <property type="match status" value="1"/>
</dbReference>
<keyword evidence="11" id="KW-1185">Reference proteome</keyword>
<evidence type="ECO:0000259" key="10">
    <source>
        <dbReference type="Pfam" id="PF13877"/>
    </source>
</evidence>
<evidence type="ECO:0000256" key="5">
    <source>
        <dbReference type="ARBA" id="ARBA00022927"/>
    </source>
</evidence>
<keyword evidence="2" id="KW-0344">Guanine-nucleotide releasing factor</keyword>
<feature type="domain" description="RNA-polymerase II-associated protein 3-like C-terminal" evidence="10">
    <location>
        <begin position="279"/>
        <end position="369"/>
    </location>
</feature>
<keyword evidence="1" id="KW-0813">Transport</keyword>
<evidence type="ECO:0000256" key="4">
    <source>
        <dbReference type="ARBA" id="ARBA00022803"/>
    </source>
</evidence>
<dbReference type="InterPro" id="IPR025986">
    <property type="entry name" value="RPAP3-like_C"/>
</dbReference>
<dbReference type="PANTHER" id="PTHR46423">
    <property type="entry name" value="RNA POLYMERASE II-ASSOCIATED PROTEIN 3"/>
    <property type="match status" value="1"/>
</dbReference>
<evidence type="ECO:0000256" key="3">
    <source>
        <dbReference type="ARBA" id="ARBA00022737"/>
    </source>
</evidence>
<feature type="repeat" description="TPR" evidence="8">
    <location>
        <begin position="159"/>
        <end position="192"/>
    </location>
</feature>
<dbReference type="InterPro" id="IPR013105">
    <property type="entry name" value="TPR_2"/>
</dbReference>
<dbReference type="SMART" id="SM00028">
    <property type="entry name" value="TPR"/>
    <property type="match status" value="3"/>
</dbReference>
<feature type="region of interest" description="Disordered" evidence="9">
    <location>
        <begin position="242"/>
        <end position="264"/>
    </location>
</feature>
<dbReference type="Gene3D" id="2.170.150.10">
    <property type="entry name" value="Metal Binding Protein, Guanine Nucleotide Exchange Factor, Chain A"/>
    <property type="match status" value="1"/>
</dbReference>
<keyword evidence="3" id="KW-0677">Repeat</keyword>
<dbReference type="SUPFAM" id="SSF48452">
    <property type="entry name" value="TPR-like"/>
    <property type="match status" value="1"/>
</dbReference>
<comment type="similarity">
    <text evidence="6">Belongs to the RPAP3 family.</text>
</comment>
<evidence type="ECO:0000256" key="8">
    <source>
        <dbReference type="PROSITE-ProRule" id="PRU00339"/>
    </source>
</evidence>
<dbReference type="InterPro" id="IPR051966">
    <property type="entry name" value="RPAP3"/>
</dbReference>
<dbReference type="InterPro" id="IPR019734">
    <property type="entry name" value="TPR_rpt"/>
</dbReference>
<dbReference type="GO" id="GO:0007264">
    <property type="term" value="P:small GTPase-mediated signal transduction"/>
    <property type="evidence" value="ECO:0007669"/>
    <property type="project" value="InterPro"/>
</dbReference>
<dbReference type="PROSITE" id="PS50005">
    <property type="entry name" value="TPR"/>
    <property type="match status" value="1"/>
</dbReference>
<dbReference type="GO" id="GO:0101031">
    <property type="term" value="C:protein folding chaperone complex"/>
    <property type="evidence" value="ECO:0007669"/>
    <property type="project" value="TreeGrafter"/>
</dbReference>
<evidence type="ECO:0000256" key="6">
    <source>
        <dbReference type="ARBA" id="ARBA00038275"/>
    </source>
</evidence>
<evidence type="ECO:0000256" key="7">
    <source>
        <dbReference type="ARBA" id="ARBA00040133"/>
    </source>
</evidence>
<dbReference type="GO" id="GO:0015031">
    <property type="term" value="P:protein transport"/>
    <property type="evidence" value="ECO:0007669"/>
    <property type="project" value="UniProtKB-KW"/>
</dbReference>
<dbReference type="InterPro" id="IPR011057">
    <property type="entry name" value="Mss4-like_sf"/>
</dbReference>
<dbReference type="InterPro" id="IPR011990">
    <property type="entry name" value="TPR-like_helical_dom_sf"/>
</dbReference>
<dbReference type="AlphaFoldDB" id="A0A5S6QUX2"/>
<dbReference type="Proteomes" id="UP000046395">
    <property type="component" value="Unassembled WGS sequence"/>
</dbReference>
<feature type="region of interest" description="Disordered" evidence="9">
    <location>
        <begin position="587"/>
        <end position="621"/>
    </location>
</feature>
<evidence type="ECO:0000313" key="11">
    <source>
        <dbReference type="Proteomes" id="UP000046395"/>
    </source>
</evidence>
<dbReference type="InterPro" id="IPR007515">
    <property type="entry name" value="Mss4"/>
</dbReference>
<dbReference type="Pfam" id="PF13181">
    <property type="entry name" value="TPR_8"/>
    <property type="match status" value="1"/>
</dbReference>
<dbReference type="Pfam" id="PF04421">
    <property type="entry name" value="Mss4"/>
    <property type="match status" value="1"/>
</dbReference>
<dbReference type="PROSITE" id="PS50293">
    <property type="entry name" value="TPR_REGION"/>
    <property type="match status" value="1"/>
</dbReference>
<dbReference type="PANTHER" id="PTHR46423:SF1">
    <property type="entry name" value="RNA POLYMERASE II-ASSOCIATED PROTEIN 3"/>
    <property type="match status" value="1"/>
</dbReference>
<name>A0A5S6QUX2_TRIMR</name>
<dbReference type="GO" id="GO:0005085">
    <property type="term" value="F:guanyl-nucleotide exchange factor activity"/>
    <property type="evidence" value="ECO:0007669"/>
    <property type="project" value="UniProtKB-KW"/>
</dbReference>
<dbReference type="InterPro" id="IPR011323">
    <property type="entry name" value="Mss4/transl-control_tumour"/>
</dbReference>
<evidence type="ECO:0000313" key="12">
    <source>
        <dbReference type="WBParaSite" id="TMUE_3000010923.1"/>
    </source>
</evidence>
<feature type="compositionally biased region" description="Basic residues" evidence="9">
    <location>
        <begin position="587"/>
        <end position="597"/>
    </location>
</feature>
<dbReference type="Pfam" id="PF07719">
    <property type="entry name" value="TPR_2"/>
    <property type="match status" value="1"/>
</dbReference>
<dbReference type="PROSITE" id="PS51796">
    <property type="entry name" value="MSS4"/>
    <property type="match status" value="1"/>
</dbReference>
<reference evidence="12" key="1">
    <citation type="submission" date="2019-12" db="UniProtKB">
        <authorList>
            <consortium name="WormBaseParasite"/>
        </authorList>
    </citation>
    <scope>IDENTIFICATION</scope>
</reference>
<dbReference type="SUPFAM" id="SSF51316">
    <property type="entry name" value="Mss4-like"/>
    <property type="match status" value="1"/>
</dbReference>
<dbReference type="STRING" id="70415.A0A5S6QUX2"/>
<dbReference type="WBParaSite" id="TMUE_3000010923.1">
    <property type="protein sequence ID" value="TMUE_3000010923.1"/>
    <property type="gene ID" value="WBGene00301108"/>
</dbReference>
<organism evidence="11 12">
    <name type="scientific">Trichuris muris</name>
    <name type="common">Mouse whipworm</name>
    <dbReference type="NCBI Taxonomy" id="70415"/>
    <lineage>
        <taxon>Eukaryota</taxon>
        <taxon>Metazoa</taxon>
        <taxon>Ecdysozoa</taxon>
        <taxon>Nematoda</taxon>
        <taxon>Enoplea</taxon>
        <taxon>Dorylaimia</taxon>
        <taxon>Trichinellida</taxon>
        <taxon>Trichuridae</taxon>
        <taxon>Trichuris</taxon>
    </lineage>
</organism>
<keyword evidence="5" id="KW-0653">Protein transport</keyword>
<sequence length="832" mass="93302">MGKRVFMKRALPELTLKADGGVNFQVLSEFVRVDDIYTFQNIGFSRKAGDVKYLLCADCEIGPLGKSMQLNTEMANSRDKQQPSCVNLEKCASERQQGNIQYGKKQYVKAVMHYSRAIEANMSDPVPYCNRAMALLKLARYEEASKDCCAAISLDNGYVKAYFRRGLASKELGRIKEAEEDFRSVLALEPDNHLAKEEIEKLYASKPFKCVKSEVIPVRRKGSGKEFDEPLRQIPIRWAPVAQSSSQPVKQSAPAEAPKAADEQLPTVDDVPVEVCPVPSSVKQLLVDWKTLRGNSESLCNYVLNIPLPKFQEMFDNFLSTAELSDLLKAFPKVLNDDVKLHDCVKRLLALTASRRFGSATVFLTKTDKENLKIILNRASTSEKLKDDCCLLWKRFRMEHNCSLVHRLQSWTPNLLFRISTVDSPLSRVLLAGTNCSDRGDGHQRSIFRVFPECVVEMRRHRWRTLRIRYSSGSSGSINAQYGGSGGGGRSSKQWRSQHQCCCCCCSCHHGHQSTGILNAGTLFMKKDSKRMLPKSDACVTILLWLLLVLQFVVNCIRFFSTQYNLTSVAEKNSLFALLNNHCGQSRKTRRRRRSKASRTEKAARIADLTEPSDDNTSGVQSTLSSAYVSPVPAPNEDYKLGPLYTSTGSAKVGETNFITCIFEATGSKVLEVVDDLSKELDYWGHQRNLVTICCEMTWSVPSSERHVPSELSIQQAVLKHMEKNQRRVDAMTMALYNAKGWLKSLPNRPFAPVVQQNCHSRNGATLGCYRRVYPGLLSLAHKDASDAHQPFWALRMTDMPLVPAPGKGPQVSMFTINLICVTLESSDGFYV</sequence>
<keyword evidence="4 8" id="KW-0802">TPR repeat</keyword>
<dbReference type="Pfam" id="PF13877">
    <property type="entry name" value="RPAP3_C"/>
    <property type="match status" value="1"/>
</dbReference>
<evidence type="ECO:0000256" key="1">
    <source>
        <dbReference type="ARBA" id="ARBA00022448"/>
    </source>
</evidence>
<proteinExistence type="inferred from homology"/>
<evidence type="ECO:0000256" key="9">
    <source>
        <dbReference type="SAM" id="MobiDB-lite"/>
    </source>
</evidence>
<evidence type="ECO:0000256" key="2">
    <source>
        <dbReference type="ARBA" id="ARBA00022658"/>
    </source>
</evidence>
<accession>A0A5S6QUX2</accession>
<protein>
    <recommendedName>
        <fullName evidence="7">RNA polymerase II-associated protein 3</fullName>
    </recommendedName>
</protein>